<proteinExistence type="predicted"/>
<evidence type="ECO:0000259" key="1">
    <source>
        <dbReference type="Pfam" id="PF04606"/>
    </source>
</evidence>
<protein>
    <submittedName>
        <fullName evidence="2">Ogr/Delta-like zinc finger family protein</fullName>
    </submittedName>
</protein>
<dbReference type="InterPro" id="IPR007684">
    <property type="entry name" value="Znf_Ogr/Delta"/>
</dbReference>
<gene>
    <name evidence="2" type="ORF">F4V73_02495</name>
</gene>
<sequence>MLPLLPVKMDRQVFKRLYSGRHLLKGSQEMRTLKLYCPQCSSASTIRKIETEGLIIPELYCSCNDPECGYTYVVTITYSHTIRQSKLDVPLPHRGLCIKVLNRQNAR</sequence>
<reference evidence="2 3" key="1">
    <citation type="submission" date="2019-09" db="EMBL/GenBank/DDBJ databases">
        <title>Draft genome sequence of various Type strains from the CCUG.</title>
        <authorList>
            <person name="Pineiro-Iglesias B."/>
            <person name="Tunovic T."/>
            <person name="Unosson C."/>
            <person name="Inganas E."/>
            <person name="Ohlen M."/>
            <person name="Cardew S."/>
            <person name="Jensie-Markopoulos S."/>
            <person name="Salva-Serra F."/>
            <person name="Jaen-Luchoro D."/>
            <person name="Karlsson R."/>
            <person name="Svensson-Stadler L."/>
            <person name="Chun J."/>
            <person name="Moore E."/>
        </authorList>
    </citation>
    <scope>NUCLEOTIDE SEQUENCE [LARGE SCALE GENOMIC DNA]</scope>
    <source>
        <strain evidence="2 3">CCUG 53682T</strain>
    </source>
</reference>
<feature type="domain" description="Zinc finger Ogr/Delta-type" evidence="1">
    <location>
        <begin position="37"/>
        <end position="82"/>
    </location>
</feature>
<organism evidence="2 3">
    <name type="scientific">Morganella psychrotolerans</name>
    <dbReference type="NCBI Taxonomy" id="368603"/>
    <lineage>
        <taxon>Bacteria</taxon>
        <taxon>Pseudomonadati</taxon>
        <taxon>Pseudomonadota</taxon>
        <taxon>Gammaproteobacteria</taxon>
        <taxon>Enterobacterales</taxon>
        <taxon>Morganellaceae</taxon>
        <taxon>Morganella</taxon>
    </lineage>
</organism>
<evidence type="ECO:0000313" key="3">
    <source>
        <dbReference type="Proteomes" id="UP000322181"/>
    </source>
</evidence>
<evidence type="ECO:0000313" key="2">
    <source>
        <dbReference type="EMBL" id="KAA8716765.1"/>
    </source>
</evidence>
<dbReference type="Pfam" id="PF04606">
    <property type="entry name" value="Ogr_Delta"/>
    <property type="match status" value="1"/>
</dbReference>
<name>A0A5M9RBE1_9GAMM</name>
<dbReference type="AlphaFoldDB" id="A0A5M9RBE1"/>
<comment type="caution">
    <text evidence="2">The sequence shown here is derived from an EMBL/GenBank/DDBJ whole genome shotgun (WGS) entry which is preliminary data.</text>
</comment>
<dbReference type="Proteomes" id="UP000322181">
    <property type="component" value="Unassembled WGS sequence"/>
</dbReference>
<dbReference type="EMBL" id="VXKB01000001">
    <property type="protein sequence ID" value="KAA8716765.1"/>
    <property type="molecule type" value="Genomic_DNA"/>
</dbReference>
<accession>A0A5M9RBE1</accession>